<reference evidence="6" key="1">
    <citation type="submission" date="2017-01" db="EMBL/GenBank/DDBJ databases">
        <authorList>
            <person name="Varghese N."/>
            <person name="Submissions S."/>
        </authorList>
    </citation>
    <scope>NUCLEOTIDE SEQUENCE [LARGE SCALE GENOMIC DNA]</scope>
    <source>
        <strain evidence="6">DSM 19945</strain>
    </source>
</reference>
<keyword evidence="2" id="KW-0238">DNA-binding</keyword>
<dbReference type="GO" id="GO:0006355">
    <property type="term" value="P:regulation of DNA-templated transcription"/>
    <property type="evidence" value="ECO:0007669"/>
    <property type="project" value="InterPro"/>
</dbReference>
<dbReference type="GO" id="GO:0003677">
    <property type="term" value="F:DNA binding"/>
    <property type="evidence" value="ECO:0007669"/>
    <property type="project" value="UniProtKB-KW"/>
</dbReference>
<dbReference type="PROSITE" id="PS50043">
    <property type="entry name" value="HTH_LUXR_2"/>
    <property type="match status" value="1"/>
</dbReference>
<accession>A0A1N7JLA7</accession>
<feature type="domain" description="HTH luxR-type" evidence="4">
    <location>
        <begin position="188"/>
        <end position="253"/>
    </location>
</feature>
<dbReference type="OrthoDB" id="7692966at2"/>
<dbReference type="RefSeq" id="WP_076483629.1">
    <property type="nucleotide sequence ID" value="NZ_FTOG01000002.1"/>
</dbReference>
<evidence type="ECO:0000313" key="5">
    <source>
        <dbReference type="EMBL" id="SIS50152.1"/>
    </source>
</evidence>
<dbReference type="Pfam" id="PF00196">
    <property type="entry name" value="GerE"/>
    <property type="match status" value="1"/>
</dbReference>
<dbReference type="PANTHER" id="PTHR44688">
    <property type="entry name" value="DNA-BINDING TRANSCRIPTIONAL ACTIVATOR DEVR_DOSR"/>
    <property type="match status" value="1"/>
</dbReference>
<gene>
    <name evidence="5" type="ORF">SAMN05421580_10215</name>
</gene>
<dbReference type="PRINTS" id="PR00038">
    <property type="entry name" value="HTHLUXR"/>
</dbReference>
<dbReference type="InterPro" id="IPR036388">
    <property type="entry name" value="WH-like_DNA-bd_sf"/>
</dbReference>
<dbReference type="SUPFAM" id="SSF46894">
    <property type="entry name" value="C-terminal effector domain of the bipartite response regulators"/>
    <property type="match status" value="1"/>
</dbReference>
<dbReference type="AlphaFoldDB" id="A0A1N7JLA7"/>
<organism evidence="5 6">
    <name type="scientific">Rhodobacter aestuarii</name>
    <dbReference type="NCBI Taxonomy" id="453582"/>
    <lineage>
        <taxon>Bacteria</taxon>
        <taxon>Pseudomonadati</taxon>
        <taxon>Pseudomonadota</taxon>
        <taxon>Alphaproteobacteria</taxon>
        <taxon>Rhodobacterales</taxon>
        <taxon>Rhodobacter group</taxon>
        <taxon>Rhodobacter</taxon>
    </lineage>
</organism>
<evidence type="ECO:0000256" key="1">
    <source>
        <dbReference type="ARBA" id="ARBA00023015"/>
    </source>
</evidence>
<dbReference type="STRING" id="453582.SAMN05421580_10215"/>
<evidence type="ECO:0000313" key="6">
    <source>
        <dbReference type="Proteomes" id="UP000186221"/>
    </source>
</evidence>
<proteinExistence type="predicted"/>
<dbReference type="PANTHER" id="PTHR44688:SF16">
    <property type="entry name" value="DNA-BINDING TRANSCRIPTIONAL ACTIVATOR DEVR_DOSR"/>
    <property type="match status" value="1"/>
</dbReference>
<dbReference type="Gene3D" id="3.30.450.80">
    <property type="entry name" value="Transcription factor LuxR-like, autoinducer-binding domain"/>
    <property type="match status" value="1"/>
</dbReference>
<evidence type="ECO:0000256" key="2">
    <source>
        <dbReference type="ARBA" id="ARBA00023125"/>
    </source>
</evidence>
<evidence type="ECO:0000259" key="4">
    <source>
        <dbReference type="PROSITE" id="PS50043"/>
    </source>
</evidence>
<keyword evidence="3" id="KW-0804">Transcription</keyword>
<dbReference type="InterPro" id="IPR016032">
    <property type="entry name" value="Sig_transdc_resp-reg_C-effctor"/>
</dbReference>
<dbReference type="Proteomes" id="UP000186221">
    <property type="component" value="Unassembled WGS sequence"/>
</dbReference>
<evidence type="ECO:0000256" key="3">
    <source>
        <dbReference type="ARBA" id="ARBA00023163"/>
    </source>
</evidence>
<dbReference type="SMART" id="SM00421">
    <property type="entry name" value="HTH_LUXR"/>
    <property type="match status" value="1"/>
</dbReference>
<dbReference type="InterPro" id="IPR000792">
    <property type="entry name" value="Tscrpt_reg_LuxR_C"/>
</dbReference>
<dbReference type="InterPro" id="IPR005143">
    <property type="entry name" value="TF_LuxR_autoind-bd_dom"/>
</dbReference>
<dbReference type="Gene3D" id="1.10.10.10">
    <property type="entry name" value="Winged helix-like DNA-binding domain superfamily/Winged helix DNA-binding domain"/>
    <property type="match status" value="1"/>
</dbReference>
<name>A0A1N7JLA7_9RHOB</name>
<protein>
    <submittedName>
        <fullName evidence="5">Transcriptional regulator, LuxR family</fullName>
    </submittedName>
</protein>
<keyword evidence="6" id="KW-1185">Reference proteome</keyword>
<keyword evidence="1" id="KW-0805">Transcription regulation</keyword>
<dbReference type="EMBL" id="FTOG01000002">
    <property type="protein sequence ID" value="SIS50152.1"/>
    <property type="molecule type" value="Genomic_DNA"/>
</dbReference>
<dbReference type="CDD" id="cd06170">
    <property type="entry name" value="LuxR_C_like"/>
    <property type="match status" value="1"/>
</dbReference>
<dbReference type="Pfam" id="PF03472">
    <property type="entry name" value="Autoind_bind"/>
    <property type="match status" value="1"/>
</dbReference>
<dbReference type="InterPro" id="IPR036693">
    <property type="entry name" value="TF_LuxR_autoind-bd_dom_sf"/>
</dbReference>
<dbReference type="SUPFAM" id="SSF75516">
    <property type="entry name" value="Pheromone-binding domain of LuxR-like quorum-sensing transcription factors"/>
    <property type="match status" value="1"/>
</dbReference>
<sequence length="257" mass="28760">MTALEHSYLTAFKREVALPPKLADLRESLIKARDPFAAFGKFLHSHEVLGFHYLRLWRPGELKEAPPASALFQRHSYCADWSSQIAETAAFTYDPTVTLLRRGERAIVWQSRITTTPEAAAYREQAHELGLVSGISLHLYEGRDGAAGLGLWCAPQPNAESFATYWQGVGPILTQAAWLLDHVLRDQRPNALIGLTPREVDCLAGLMTGHRSGEICWQLNLSERTFEKHISSAKTKLKARTRDQALAKAMMLNLLPM</sequence>